<feature type="non-terminal residue" evidence="1">
    <location>
        <position position="64"/>
    </location>
</feature>
<proteinExistence type="predicted"/>
<dbReference type="EMBL" id="KQ234895">
    <property type="protein sequence ID" value="KMZ83439.1"/>
    <property type="molecule type" value="Genomic_DNA"/>
</dbReference>
<protein>
    <submittedName>
        <fullName evidence="1">Uncharacterized protein</fullName>
    </submittedName>
</protein>
<accession>A0A0J9SKC5</accession>
<organism evidence="1 2">
    <name type="scientific">Plasmodium vivax (strain Brazil I)</name>
    <dbReference type="NCBI Taxonomy" id="1033975"/>
    <lineage>
        <taxon>Eukaryota</taxon>
        <taxon>Sar</taxon>
        <taxon>Alveolata</taxon>
        <taxon>Apicomplexa</taxon>
        <taxon>Aconoidasida</taxon>
        <taxon>Haemosporida</taxon>
        <taxon>Plasmodiidae</taxon>
        <taxon>Plasmodium</taxon>
        <taxon>Plasmodium (Plasmodium)</taxon>
    </lineage>
</organism>
<name>A0A0J9SKC5_PLAV1</name>
<feature type="non-terminal residue" evidence="1">
    <location>
        <position position="1"/>
    </location>
</feature>
<dbReference type="Proteomes" id="UP000053327">
    <property type="component" value="Unassembled WGS sequence"/>
</dbReference>
<gene>
    <name evidence="1" type="ORF">PVBG_05951</name>
</gene>
<reference evidence="1 2" key="1">
    <citation type="submission" date="2011-08" db="EMBL/GenBank/DDBJ databases">
        <title>The Genome Sequence of Plasmodium vivax Brazil I.</title>
        <authorList>
            <consortium name="The Broad Institute Genome Sequencing Platform"/>
            <consortium name="The Broad Institute Genome Sequencing Center for Infectious Disease"/>
            <person name="Neafsey D."/>
            <person name="Carlton J."/>
            <person name="Barnwell J."/>
            <person name="Collins W."/>
            <person name="Escalante A."/>
            <person name="Mullikin J."/>
            <person name="Saul A."/>
            <person name="Guigo R."/>
            <person name="Camara F."/>
            <person name="Young S.K."/>
            <person name="Zeng Q."/>
            <person name="Gargeya S."/>
            <person name="Fitzgerald M."/>
            <person name="Haas B."/>
            <person name="Abouelleil A."/>
            <person name="Alvarado L."/>
            <person name="Arachchi H.M."/>
            <person name="Berlin A."/>
            <person name="Brown A."/>
            <person name="Chapman S.B."/>
            <person name="Chen Z."/>
            <person name="Dunbar C."/>
            <person name="Freedman E."/>
            <person name="Gearin G."/>
            <person name="Gellesch M."/>
            <person name="Goldberg J."/>
            <person name="Griggs A."/>
            <person name="Gujja S."/>
            <person name="Heiman D."/>
            <person name="Howarth C."/>
            <person name="Larson L."/>
            <person name="Lui A."/>
            <person name="MacDonald P.J.P."/>
            <person name="Montmayeur A."/>
            <person name="Murphy C."/>
            <person name="Neiman D."/>
            <person name="Pearson M."/>
            <person name="Priest M."/>
            <person name="Roberts A."/>
            <person name="Saif S."/>
            <person name="Shea T."/>
            <person name="Shenoy N."/>
            <person name="Sisk P."/>
            <person name="Stolte C."/>
            <person name="Sykes S."/>
            <person name="Wortman J."/>
            <person name="Nusbaum C."/>
            <person name="Birren B."/>
        </authorList>
    </citation>
    <scope>NUCLEOTIDE SEQUENCE [LARGE SCALE GENOMIC DNA]</scope>
    <source>
        <strain evidence="1 2">Brazil I</strain>
    </source>
</reference>
<dbReference type="AlphaFoldDB" id="A0A0J9SKC5"/>
<evidence type="ECO:0000313" key="2">
    <source>
        <dbReference type="Proteomes" id="UP000053327"/>
    </source>
</evidence>
<sequence length="64" mass="7965">RFCAFYFYFQYPFLEDVWTTYKDFDKEVVDEKSNYFNLCSLILNSERGDKSTYMDFCMKFMRNL</sequence>
<evidence type="ECO:0000313" key="1">
    <source>
        <dbReference type="EMBL" id="KMZ83439.1"/>
    </source>
</evidence>